<dbReference type="EMBL" id="QQWO01000015">
    <property type="protein sequence ID" value="RSV00743.1"/>
    <property type="molecule type" value="Genomic_DNA"/>
</dbReference>
<keyword evidence="6" id="KW-0560">Oxidoreductase</keyword>
<evidence type="ECO:0000256" key="8">
    <source>
        <dbReference type="ARBA" id="ARBA00031155"/>
    </source>
</evidence>
<keyword evidence="10" id="KW-0223">Dioxygenase</keyword>
<evidence type="ECO:0000313" key="10">
    <source>
        <dbReference type="EMBL" id="APR54733.1"/>
    </source>
</evidence>
<dbReference type="InterPro" id="IPR004136">
    <property type="entry name" value="NMO"/>
</dbReference>
<keyword evidence="12" id="KW-1185">Reference proteome</keyword>
<dbReference type="SUPFAM" id="SSF51412">
    <property type="entry name" value="Inosine monophosphate dehydrogenase (IMPDH)"/>
    <property type="match status" value="1"/>
</dbReference>
<dbReference type="PANTHER" id="PTHR42747">
    <property type="entry name" value="NITRONATE MONOOXYGENASE-RELATED"/>
    <property type="match status" value="1"/>
</dbReference>
<evidence type="ECO:0000256" key="1">
    <source>
        <dbReference type="ARBA" id="ARBA00001917"/>
    </source>
</evidence>
<evidence type="ECO:0000313" key="11">
    <source>
        <dbReference type="EMBL" id="RSV00743.1"/>
    </source>
</evidence>
<gene>
    <name evidence="10" type="ORF">BRX40_00915</name>
    <name evidence="11" type="ORF">CA257_16270</name>
</gene>
<comment type="cofactor">
    <cofactor evidence="1">
        <name>FMN</name>
        <dbReference type="ChEBI" id="CHEBI:58210"/>
    </cofactor>
</comment>
<evidence type="ECO:0000256" key="5">
    <source>
        <dbReference type="ARBA" id="ARBA00022643"/>
    </source>
</evidence>
<dbReference type="STRING" id="93064.BRX40_00915"/>
<dbReference type="CDD" id="cd04730">
    <property type="entry name" value="NPD_like"/>
    <property type="match status" value="1"/>
</dbReference>
<evidence type="ECO:0000256" key="7">
    <source>
        <dbReference type="ARBA" id="ARBA00023033"/>
    </source>
</evidence>
<dbReference type="EMBL" id="CP018820">
    <property type="protein sequence ID" value="APR54733.1"/>
    <property type="molecule type" value="Genomic_DNA"/>
</dbReference>
<dbReference type="Gene3D" id="3.20.20.70">
    <property type="entry name" value="Aldolase class I"/>
    <property type="match status" value="1"/>
</dbReference>
<dbReference type="AlphaFoldDB" id="A0A1L6JFN9"/>
<proteinExistence type="inferred from homology"/>
<dbReference type="RefSeq" id="WP_075152985.1">
    <property type="nucleotide sequence ID" value="NZ_CP018820.1"/>
</dbReference>
<dbReference type="GO" id="GO:0009636">
    <property type="term" value="P:response to toxic substance"/>
    <property type="evidence" value="ECO:0007669"/>
    <property type="project" value="UniProtKB-KW"/>
</dbReference>
<evidence type="ECO:0000256" key="6">
    <source>
        <dbReference type="ARBA" id="ARBA00023002"/>
    </source>
</evidence>
<dbReference type="Pfam" id="PF03060">
    <property type="entry name" value="NMO"/>
    <property type="match status" value="1"/>
</dbReference>
<dbReference type="KEGG" id="skr:BRX40_00915"/>
<accession>A0A1L6JFN9</accession>
<keyword evidence="4" id="KW-0285">Flavoprotein</keyword>
<comment type="catalytic activity">
    <reaction evidence="9">
        <text>3 propionate 3-nitronate + 3 O2 + H2O = 3 3-oxopropanoate + 2 nitrate + nitrite + H2O2 + 3 H(+)</text>
        <dbReference type="Rhea" id="RHEA:57332"/>
        <dbReference type="ChEBI" id="CHEBI:15377"/>
        <dbReference type="ChEBI" id="CHEBI:15378"/>
        <dbReference type="ChEBI" id="CHEBI:15379"/>
        <dbReference type="ChEBI" id="CHEBI:16240"/>
        <dbReference type="ChEBI" id="CHEBI:16301"/>
        <dbReference type="ChEBI" id="CHEBI:17632"/>
        <dbReference type="ChEBI" id="CHEBI:33190"/>
        <dbReference type="ChEBI" id="CHEBI:136067"/>
    </reaction>
</comment>
<dbReference type="Proteomes" id="UP000185161">
    <property type="component" value="Chromosome"/>
</dbReference>
<evidence type="ECO:0000256" key="4">
    <source>
        <dbReference type="ARBA" id="ARBA00022630"/>
    </source>
</evidence>
<reference evidence="11 13" key="3">
    <citation type="submission" date="2018-07" db="EMBL/GenBank/DDBJ databases">
        <title>Genomic and Epidemiologic Investigation of an Indolent Hospital Outbreak.</title>
        <authorList>
            <person name="Johnson R.C."/>
            <person name="Deming C."/>
            <person name="Conlan S."/>
            <person name="Zellmer C.J."/>
            <person name="Michelin A.V."/>
            <person name="Lee-Lin S."/>
            <person name="Thomas P.J."/>
            <person name="Park M."/>
            <person name="Weingarten R.A."/>
            <person name="Less J."/>
            <person name="Dekker J.P."/>
            <person name="Frank K.M."/>
            <person name="Musser K.A."/>
            <person name="Mcquiston J.R."/>
            <person name="Henderson D.K."/>
            <person name="Lau A.F."/>
            <person name="Palmore T.N."/>
            <person name="Segre J.A."/>
        </authorList>
    </citation>
    <scope>NUCLEOTIDE SEQUENCE [LARGE SCALE GENOMIC DNA]</scope>
    <source>
        <strain evidence="11 13">SK-NIH.Env10_0317</strain>
    </source>
</reference>
<evidence type="ECO:0000313" key="13">
    <source>
        <dbReference type="Proteomes" id="UP000286681"/>
    </source>
</evidence>
<comment type="similarity">
    <text evidence="2">Belongs to the nitronate monooxygenase family. NMO class I subfamily.</text>
</comment>
<dbReference type="PANTHER" id="PTHR42747:SF3">
    <property type="entry name" value="NITRONATE MONOOXYGENASE-RELATED"/>
    <property type="match status" value="1"/>
</dbReference>
<organism evidence="10 12">
    <name type="scientific">Sphingomonas koreensis</name>
    <dbReference type="NCBI Taxonomy" id="93064"/>
    <lineage>
        <taxon>Bacteria</taxon>
        <taxon>Pseudomonadati</taxon>
        <taxon>Pseudomonadota</taxon>
        <taxon>Alphaproteobacteria</taxon>
        <taxon>Sphingomonadales</taxon>
        <taxon>Sphingomonadaceae</taxon>
        <taxon>Sphingomonas</taxon>
    </lineage>
</organism>
<evidence type="ECO:0000256" key="2">
    <source>
        <dbReference type="ARBA" id="ARBA00009881"/>
    </source>
</evidence>
<name>A0A1L6JFN9_9SPHN</name>
<keyword evidence="7 11" id="KW-0503">Monooxygenase</keyword>
<dbReference type="GO" id="GO:0051213">
    <property type="term" value="F:dioxygenase activity"/>
    <property type="evidence" value="ECO:0007669"/>
    <property type="project" value="UniProtKB-KW"/>
</dbReference>
<evidence type="ECO:0000313" key="12">
    <source>
        <dbReference type="Proteomes" id="UP000185161"/>
    </source>
</evidence>
<reference evidence="10" key="1">
    <citation type="submission" date="2016-12" db="EMBL/GenBank/DDBJ databases">
        <title>Whole genome sequencing of Sphingomonas koreensis.</title>
        <authorList>
            <person name="Conlan S."/>
            <person name="Thomas P.J."/>
            <person name="Mullikin J."/>
            <person name="Palmore T.N."/>
            <person name="Frank K.M."/>
            <person name="Segre J.A."/>
        </authorList>
    </citation>
    <scope>NUCLEOTIDE SEQUENCE</scope>
    <source>
        <strain evidence="10">ABOJV</strain>
    </source>
</reference>
<evidence type="ECO:0000256" key="9">
    <source>
        <dbReference type="ARBA" id="ARBA00049401"/>
    </source>
</evidence>
<reference evidence="12" key="2">
    <citation type="submission" date="2016-12" db="EMBL/GenBank/DDBJ databases">
        <title>Whole genome sequencing of Sphingomonas sp. ABOJV.</title>
        <authorList>
            <person name="Conlan S."/>
            <person name="Thomas P.J."/>
            <person name="Mullikin J."/>
            <person name="Palmore T.N."/>
            <person name="Frank K.M."/>
            <person name="Segre J.A."/>
        </authorList>
    </citation>
    <scope>NUCLEOTIDE SEQUENCE [LARGE SCALE GENOMIC DNA]</scope>
    <source>
        <strain evidence="12">ABOJV</strain>
    </source>
</reference>
<dbReference type="InterPro" id="IPR013785">
    <property type="entry name" value="Aldolase_TIM"/>
</dbReference>
<keyword evidence="5" id="KW-0288">FMN</keyword>
<sequence length="358" mass="37382">MTGRPVQKFLRLTGARVPIVQAPMAGAGGVALAAAAIRGGAVGSLPCAMLTPEQVRAQVAEVRAQATGPLNLNFFCHTLGEAPDETAWRDVLAPFYEMERVRPPEAPPPLRAPFDDAMCRVVEELRPELVSFHFGLPDDALLERVQRTGAVTVGNATTVAEGQWLAGRIDMIIAQGFEAGGHAGHFLNGYRPEGTMALSRAVVVETNLTLEPVIAAGGIGDAEGIAAALMLGAAAVQLGSAYLHTAEATISAAHRAALGGETVVTNLFSGGIARGIRNKLIEAIGPVHPAAPRFPYASAALAELRKAAEADDRGDYSPMWAGQAAALGRAVNNQPPEGAQALTERLARELFELLGETP</sequence>
<dbReference type="Proteomes" id="UP000286681">
    <property type="component" value="Unassembled WGS sequence"/>
</dbReference>
<protein>
    <recommendedName>
        <fullName evidence="8">Propionate 3-nitronate monooxygenase</fullName>
    </recommendedName>
</protein>
<keyword evidence="3" id="KW-0216">Detoxification</keyword>
<evidence type="ECO:0000256" key="3">
    <source>
        <dbReference type="ARBA" id="ARBA00022575"/>
    </source>
</evidence>
<dbReference type="OrthoDB" id="9778912at2"/>
<dbReference type="GO" id="GO:0018580">
    <property type="term" value="F:nitronate monooxygenase activity"/>
    <property type="evidence" value="ECO:0007669"/>
    <property type="project" value="InterPro"/>
</dbReference>
<dbReference type="GeneID" id="44131112"/>